<dbReference type="Proteomes" id="UP000515518">
    <property type="component" value="Chromosome"/>
</dbReference>
<organism evidence="1 2">
    <name type="scientific">Rhizobium leguminosarum bv. viciae</name>
    <dbReference type="NCBI Taxonomy" id="387"/>
    <lineage>
        <taxon>Bacteria</taxon>
        <taxon>Pseudomonadati</taxon>
        <taxon>Pseudomonadota</taxon>
        <taxon>Alphaproteobacteria</taxon>
        <taxon>Hyphomicrobiales</taxon>
        <taxon>Rhizobiaceae</taxon>
        <taxon>Rhizobium/Agrobacterium group</taxon>
        <taxon>Rhizobium</taxon>
    </lineage>
</organism>
<reference evidence="2" key="1">
    <citation type="journal article" date="2020" name="Mol. Plant Microbe">
        <title>Rhizobial microsymbionts of the narrowly endemic Oxytropis species growing in Kamchatka are characterized by significant genetic diversity and possess a set of genes that are associated with T3SS and T6SS secretion systems and can affect the development of symbiosis.</title>
        <authorList>
            <person name="Safronova V."/>
            <person name="Guro P."/>
            <person name="Sazanova A."/>
            <person name="Kuznetsova I."/>
            <person name="Belimov A."/>
            <person name="Yakubov V."/>
            <person name="Chirak E."/>
            <person name="Afonin A."/>
            <person name="Gogolev Y."/>
            <person name="Andronov E."/>
            <person name="Tikhonovich I."/>
        </authorList>
    </citation>
    <scope>NUCLEOTIDE SEQUENCE [LARGE SCALE GENOMIC DNA]</scope>
    <source>
        <strain evidence="2">RCAM0610</strain>
    </source>
</reference>
<dbReference type="EMBL" id="CP050549">
    <property type="protein sequence ID" value="QND42578.1"/>
    <property type="molecule type" value="Genomic_DNA"/>
</dbReference>
<protein>
    <submittedName>
        <fullName evidence="1">Uncharacterized protein</fullName>
    </submittedName>
</protein>
<proteinExistence type="predicted"/>
<dbReference type="AlphaFoldDB" id="A0A7G6RJZ6"/>
<evidence type="ECO:0000313" key="2">
    <source>
        <dbReference type="Proteomes" id="UP000515518"/>
    </source>
</evidence>
<gene>
    <name evidence="1" type="ORF">HB770_14695</name>
</gene>
<accession>A0A7G6RJZ6</accession>
<evidence type="ECO:0000313" key="1">
    <source>
        <dbReference type="EMBL" id="QND42578.1"/>
    </source>
</evidence>
<dbReference type="RefSeq" id="WP_162769087.1">
    <property type="nucleotide sequence ID" value="NZ_WIEA01000025.1"/>
</dbReference>
<name>A0A7G6RJZ6_RHILV</name>
<sequence>MNSSIIMFSNMFSDIYFYKHCKPQSLLQCDKRGATWADILGADLFGRSRKILWRAYRCSDIWPRCDMDRTVWTARRSCFSPERIKLGLASAGPFS</sequence>